<evidence type="ECO:0000256" key="1">
    <source>
        <dbReference type="SAM" id="SignalP"/>
    </source>
</evidence>
<feature type="domain" description="VWFC" evidence="2">
    <location>
        <begin position="35"/>
        <end position="109"/>
    </location>
</feature>
<dbReference type="STRING" id="1192034.CAP_5790"/>
<dbReference type="AlphaFoldDB" id="A0A017T3Z1"/>
<dbReference type="Gene3D" id="2.10.70.10">
    <property type="entry name" value="Complement Module, domain 1"/>
    <property type="match status" value="2"/>
</dbReference>
<dbReference type="EMBL" id="ASRX01000049">
    <property type="protein sequence ID" value="EYF03286.1"/>
    <property type="molecule type" value="Genomic_DNA"/>
</dbReference>
<keyword evidence="1" id="KW-0732">Signal</keyword>
<dbReference type="SUPFAM" id="SSF57603">
    <property type="entry name" value="FnI-like domain"/>
    <property type="match status" value="1"/>
</dbReference>
<accession>A0A017T3Z1</accession>
<feature type="chain" id="PRO_5001496585" description="VWFC domain-containing protein" evidence="1">
    <location>
        <begin position="25"/>
        <end position="239"/>
    </location>
</feature>
<keyword evidence="4" id="KW-1185">Reference proteome</keyword>
<name>A0A017T3Z1_9BACT</name>
<evidence type="ECO:0000259" key="2">
    <source>
        <dbReference type="PROSITE" id="PS50184"/>
    </source>
</evidence>
<dbReference type="Proteomes" id="UP000019678">
    <property type="component" value="Unassembled WGS sequence"/>
</dbReference>
<protein>
    <recommendedName>
        <fullName evidence="2">VWFC domain-containing protein</fullName>
    </recommendedName>
</protein>
<gene>
    <name evidence="3" type="ORF">CAP_5790</name>
</gene>
<evidence type="ECO:0000313" key="3">
    <source>
        <dbReference type="EMBL" id="EYF03286.1"/>
    </source>
</evidence>
<organism evidence="3 4">
    <name type="scientific">Chondromyces apiculatus DSM 436</name>
    <dbReference type="NCBI Taxonomy" id="1192034"/>
    <lineage>
        <taxon>Bacteria</taxon>
        <taxon>Pseudomonadati</taxon>
        <taxon>Myxococcota</taxon>
        <taxon>Polyangia</taxon>
        <taxon>Polyangiales</taxon>
        <taxon>Polyangiaceae</taxon>
        <taxon>Chondromyces</taxon>
    </lineage>
</organism>
<dbReference type="PROSITE" id="PS50184">
    <property type="entry name" value="VWFC_2"/>
    <property type="match status" value="1"/>
</dbReference>
<sequence>MTTATLTLLRRSMLGLSVLLSALAAGCVVVSVEGETCTMDGETYEVGDTVPSPYDCESCSCQSDGTVVCSDDQPCEPPEPLGTCNTPNGPIPVGSTYENPDECNTCTCTAEGELECSTAFYCGELCTYEGQIYTEYQTFPAADGCNTCTCQEDGSVSCTELSCDCDPEAEWYREYVGHSPAECADVDLLCPQHLTNFSNGCGCGCEQSAECEQTYDCAPPAECDVEAIQTECPFSTIVL</sequence>
<evidence type="ECO:0000313" key="4">
    <source>
        <dbReference type="Proteomes" id="UP000019678"/>
    </source>
</evidence>
<feature type="signal peptide" evidence="1">
    <location>
        <begin position="1"/>
        <end position="24"/>
    </location>
</feature>
<dbReference type="InterPro" id="IPR001007">
    <property type="entry name" value="VWF_dom"/>
</dbReference>
<dbReference type="OrthoDB" id="8562597at2"/>
<dbReference type="RefSeq" id="WP_052376087.1">
    <property type="nucleotide sequence ID" value="NZ_ASRX01000049.1"/>
</dbReference>
<proteinExistence type="predicted"/>
<comment type="caution">
    <text evidence="3">The sequence shown here is derived from an EMBL/GenBank/DDBJ whole genome shotgun (WGS) entry which is preliminary data.</text>
</comment>
<reference evidence="3 4" key="1">
    <citation type="submission" date="2013-05" db="EMBL/GenBank/DDBJ databases">
        <title>Genome assembly of Chondromyces apiculatus DSM 436.</title>
        <authorList>
            <person name="Sharma G."/>
            <person name="Khatri I."/>
            <person name="Kaur C."/>
            <person name="Mayilraj S."/>
            <person name="Subramanian S."/>
        </authorList>
    </citation>
    <scope>NUCLEOTIDE SEQUENCE [LARGE SCALE GENOMIC DNA]</scope>
    <source>
        <strain evidence="3 4">DSM 436</strain>
    </source>
</reference>